<accession>D3FF16</accession>
<dbReference type="GO" id="GO:0016757">
    <property type="term" value="F:glycosyltransferase activity"/>
    <property type="evidence" value="ECO:0007669"/>
    <property type="project" value="UniProtKB-KW"/>
</dbReference>
<keyword evidence="12" id="KW-1185">Reference proteome</keyword>
<dbReference type="PANTHER" id="PTHR30582">
    <property type="entry name" value="L,D-TRANSPEPTIDASE"/>
    <property type="match status" value="1"/>
</dbReference>
<feature type="active site" description="Proton donor/acceptor" evidence="9">
    <location>
        <position position="309"/>
    </location>
</feature>
<keyword evidence="3" id="KW-0328">Glycosyltransferase</keyword>
<dbReference type="CDD" id="cd16913">
    <property type="entry name" value="YkuD_like"/>
    <property type="match status" value="1"/>
</dbReference>
<dbReference type="eggNOG" id="COG1376">
    <property type="taxonomic scope" value="Bacteria"/>
</dbReference>
<name>D3FF16_CONWI</name>
<evidence type="ECO:0000256" key="8">
    <source>
        <dbReference type="ARBA" id="ARBA00023316"/>
    </source>
</evidence>
<dbReference type="GO" id="GO:0071972">
    <property type="term" value="F:peptidoglycan L,D-transpeptidase activity"/>
    <property type="evidence" value="ECO:0007669"/>
    <property type="project" value="TreeGrafter"/>
</dbReference>
<keyword evidence="8 9" id="KW-0961">Cell wall biogenesis/degradation</keyword>
<reference evidence="12" key="2">
    <citation type="submission" date="2010-01" db="EMBL/GenBank/DDBJ databases">
        <title>The complete genome of Conexibacter woesei DSM 14684.</title>
        <authorList>
            <consortium name="US DOE Joint Genome Institute (JGI-PGF)"/>
            <person name="Lucas S."/>
            <person name="Copeland A."/>
            <person name="Lapidus A."/>
            <person name="Glavina del Rio T."/>
            <person name="Dalin E."/>
            <person name="Tice H."/>
            <person name="Bruce D."/>
            <person name="Goodwin L."/>
            <person name="Pitluck S."/>
            <person name="Kyrpides N."/>
            <person name="Mavromatis K."/>
            <person name="Ivanova N."/>
            <person name="Mikhailova N."/>
            <person name="Chertkov O."/>
            <person name="Brettin T."/>
            <person name="Detter J.C."/>
            <person name="Han C."/>
            <person name="Larimer F."/>
            <person name="Land M."/>
            <person name="Hauser L."/>
            <person name="Markowitz V."/>
            <person name="Cheng J.-F."/>
            <person name="Hugenholtz P."/>
            <person name="Woyke T."/>
            <person name="Wu D."/>
            <person name="Pukall R."/>
            <person name="Steenblock K."/>
            <person name="Schneider S."/>
            <person name="Klenk H.-P."/>
            <person name="Eisen J.A."/>
        </authorList>
    </citation>
    <scope>NUCLEOTIDE SEQUENCE [LARGE SCALE GENOMIC DNA]</scope>
    <source>
        <strain evidence="12">DSM 14684 / CIP 108061 / JCM 11494 / NBRC 100937 / ID131577</strain>
    </source>
</reference>
<dbReference type="RefSeq" id="WP_012934784.1">
    <property type="nucleotide sequence ID" value="NC_013739.1"/>
</dbReference>
<dbReference type="Pfam" id="PF03734">
    <property type="entry name" value="YkuD"/>
    <property type="match status" value="1"/>
</dbReference>
<dbReference type="HOGENOM" id="CLU_793909_0_0_11"/>
<dbReference type="SUPFAM" id="SSF141523">
    <property type="entry name" value="L,D-transpeptidase catalytic domain-like"/>
    <property type="match status" value="1"/>
</dbReference>
<comment type="similarity">
    <text evidence="2">Belongs to the YkuD family.</text>
</comment>
<dbReference type="InterPro" id="IPR005490">
    <property type="entry name" value="LD_TPept_cat_dom"/>
</dbReference>
<evidence type="ECO:0000256" key="9">
    <source>
        <dbReference type="PROSITE-ProRule" id="PRU01373"/>
    </source>
</evidence>
<proteinExistence type="inferred from homology"/>
<dbReference type="PROSITE" id="PS52029">
    <property type="entry name" value="LD_TPASE"/>
    <property type="match status" value="1"/>
</dbReference>
<feature type="active site" description="Nucleophile" evidence="9">
    <location>
        <position position="325"/>
    </location>
</feature>
<dbReference type="GO" id="GO:0071555">
    <property type="term" value="P:cell wall organization"/>
    <property type="evidence" value="ECO:0007669"/>
    <property type="project" value="UniProtKB-UniRule"/>
</dbReference>
<organism evidence="11 12">
    <name type="scientific">Conexibacter woesei (strain DSM 14684 / CCUG 47730 / CIP 108061 / JCM 11494 / NBRC 100937 / ID131577)</name>
    <dbReference type="NCBI Taxonomy" id="469383"/>
    <lineage>
        <taxon>Bacteria</taxon>
        <taxon>Bacillati</taxon>
        <taxon>Actinomycetota</taxon>
        <taxon>Thermoleophilia</taxon>
        <taxon>Solirubrobacterales</taxon>
        <taxon>Conexibacteraceae</taxon>
        <taxon>Conexibacter</taxon>
    </lineage>
</organism>
<reference evidence="11 12" key="1">
    <citation type="journal article" date="2010" name="Stand. Genomic Sci.">
        <title>Complete genome sequence of Conexibacter woesei type strain (ID131577).</title>
        <authorList>
            <person name="Pukall R."/>
            <person name="Lapidus A."/>
            <person name="Glavina Del Rio T."/>
            <person name="Copeland A."/>
            <person name="Tice H."/>
            <person name="Cheng J.-F."/>
            <person name="Lucas S."/>
            <person name="Chen F."/>
            <person name="Nolan M."/>
            <person name="Bruce D."/>
            <person name="Goodwin L."/>
            <person name="Pitluck S."/>
            <person name="Mavromatis K."/>
            <person name="Ivanova N."/>
            <person name="Ovchinnikova G."/>
            <person name="Pati A."/>
            <person name="Chen A."/>
            <person name="Palaniappan K."/>
            <person name="Land M."/>
            <person name="Hauser L."/>
            <person name="Chang Y.-J."/>
            <person name="Jeffries C.D."/>
            <person name="Chain P."/>
            <person name="Meincke L."/>
            <person name="Sims D."/>
            <person name="Brettin T."/>
            <person name="Detter J.C."/>
            <person name="Rohde M."/>
            <person name="Goeker M."/>
            <person name="Bristow J."/>
            <person name="Eisen J.A."/>
            <person name="Markowitz V."/>
            <person name="Kyrpides N.C."/>
            <person name="Klenk H.-P."/>
            <person name="Hugenholtz P."/>
        </authorList>
    </citation>
    <scope>NUCLEOTIDE SEQUENCE [LARGE SCALE GENOMIC DNA]</scope>
    <source>
        <strain evidence="12">DSM 14684 / CIP 108061 / JCM 11494 / NBRC 100937 / ID131577</strain>
    </source>
</reference>
<dbReference type="Proteomes" id="UP000008229">
    <property type="component" value="Chromosome"/>
</dbReference>
<dbReference type="KEGG" id="cwo:Cwoe_3315"/>
<evidence type="ECO:0000256" key="3">
    <source>
        <dbReference type="ARBA" id="ARBA00022676"/>
    </source>
</evidence>
<feature type="domain" description="L,D-TPase catalytic" evidence="10">
    <location>
        <begin position="220"/>
        <end position="349"/>
    </location>
</feature>
<evidence type="ECO:0000259" key="10">
    <source>
        <dbReference type="PROSITE" id="PS52029"/>
    </source>
</evidence>
<dbReference type="GO" id="GO:0005576">
    <property type="term" value="C:extracellular region"/>
    <property type="evidence" value="ECO:0007669"/>
    <property type="project" value="TreeGrafter"/>
</dbReference>
<dbReference type="AlphaFoldDB" id="D3FF16"/>
<evidence type="ECO:0000256" key="6">
    <source>
        <dbReference type="ARBA" id="ARBA00022960"/>
    </source>
</evidence>
<evidence type="ECO:0000313" key="11">
    <source>
        <dbReference type="EMBL" id="ADB51733.1"/>
    </source>
</evidence>
<dbReference type="OrthoDB" id="9787225at2"/>
<dbReference type="InterPro" id="IPR038063">
    <property type="entry name" value="Transpep_catalytic_dom"/>
</dbReference>
<keyword evidence="7 9" id="KW-0573">Peptidoglycan synthesis</keyword>
<dbReference type="InterPro" id="IPR022029">
    <property type="entry name" value="YoaR-like_PG-bd"/>
</dbReference>
<dbReference type="GO" id="GO:0008360">
    <property type="term" value="P:regulation of cell shape"/>
    <property type="evidence" value="ECO:0007669"/>
    <property type="project" value="UniProtKB-UniRule"/>
</dbReference>
<keyword evidence="6 9" id="KW-0133">Cell shape</keyword>
<dbReference type="GO" id="GO:0018104">
    <property type="term" value="P:peptidoglycan-protein cross-linking"/>
    <property type="evidence" value="ECO:0007669"/>
    <property type="project" value="TreeGrafter"/>
</dbReference>
<gene>
    <name evidence="11" type="ordered locus">Cwoe_3315</name>
</gene>
<evidence type="ECO:0000256" key="4">
    <source>
        <dbReference type="ARBA" id="ARBA00022679"/>
    </source>
</evidence>
<dbReference type="InterPro" id="IPR050979">
    <property type="entry name" value="LD-transpeptidase"/>
</dbReference>
<dbReference type="UniPathway" id="UPA00219"/>
<dbReference type="STRING" id="469383.Cwoe_3315"/>
<protein>
    <submittedName>
        <fullName evidence="11">ErfK/YbiS/YcfS/YnhG family protein</fullName>
    </submittedName>
</protein>
<keyword evidence="5" id="KW-0378">Hydrolase</keyword>
<comment type="pathway">
    <text evidence="1 9">Cell wall biogenesis; peptidoglycan biosynthesis.</text>
</comment>
<evidence type="ECO:0000313" key="12">
    <source>
        <dbReference type="Proteomes" id="UP000008229"/>
    </source>
</evidence>
<evidence type="ECO:0000256" key="1">
    <source>
        <dbReference type="ARBA" id="ARBA00004752"/>
    </source>
</evidence>
<keyword evidence="4" id="KW-0808">Transferase</keyword>
<dbReference type="Pfam" id="PF12229">
    <property type="entry name" value="PG_binding_4"/>
    <property type="match status" value="1"/>
</dbReference>
<dbReference type="Gene3D" id="2.40.440.10">
    <property type="entry name" value="L,D-transpeptidase catalytic domain-like"/>
    <property type="match status" value="1"/>
</dbReference>
<evidence type="ECO:0000256" key="2">
    <source>
        <dbReference type="ARBA" id="ARBA00005992"/>
    </source>
</evidence>
<sequence length="349" mass="36513" precursor="true">MSRARTLLLIAGAFLLIAAIGVGVLGWNARAAGDQVPKGVTVAGVDVGGLSPAEARRKLARTIGGPSERPVVVDVNGRKVELTAKEAGVAISFDGAIDRAVKRGEEGNFISRGWRELTGGEVDGNEKVTVAINGRAVTAFVDRIAKSVDKPAVDASLALAVDSVSVNDSQDGSRLENPDKLRKQIVRTLRKPRGERTFAAKIVAVKPETTTDEVWAANQTVVTVSKSGTTVRVFVRGELSKTYSVAVGSAEYPTPGGQFTVQTMQVDPPWNVPNSEWAGDLAGQTIPGGAPNNPLVARWIGFNGAVGFHGTADGGSIGSAASHGCVRMNPADVIDLYERVRIGTTVLVV</sequence>
<dbReference type="PANTHER" id="PTHR30582:SF24">
    <property type="entry name" value="L,D-TRANSPEPTIDASE ERFK_SRFK-RELATED"/>
    <property type="match status" value="1"/>
</dbReference>
<evidence type="ECO:0000256" key="5">
    <source>
        <dbReference type="ARBA" id="ARBA00022801"/>
    </source>
</evidence>
<evidence type="ECO:0000256" key="7">
    <source>
        <dbReference type="ARBA" id="ARBA00022984"/>
    </source>
</evidence>
<dbReference type="EMBL" id="CP001854">
    <property type="protein sequence ID" value="ADB51733.1"/>
    <property type="molecule type" value="Genomic_DNA"/>
</dbReference>